<accession>A0A3B5Q4W4</accession>
<dbReference type="GO" id="GO:0034164">
    <property type="term" value="P:negative regulation of toll-like receptor 9 signaling pathway"/>
    <property type="evidence" value="ECO:0007669"/>
    <property type="project" value="TreeGrafter"/>
</dbReference>
<dbReference type="GO" id="GO:0006915">
    <property type="term" value="P:apoptotic process"/>
    <property type="evidence" value="ECO:0007669"/>
    <property type="project" value="InterPro"/>
</dbReference>
<dbReference type="InterPro" id="IPR037847">
    <property type="entry name" value="GRAMDC4"/>
</dbReference>
<reference evidence="3" key="4">
    <citation type="submission" date="2025-09" db="UniProtKB">
        <authorList>
            <consortium name="Ensembl"/>
        </authorList>
    </citation>
    <scope>IDENTIFICATION</scope>
    <source>
        <strain evidence="3">JP 163 A</strain>
    </source>
</reference>
<organism evidence="3 4">
    <name type="scientific">Xiphophorus maculatus</name>
    <name type="common">Southern platyfish</name>
    <name type="synonym">Platypoecilus maculatus</name>
    <dbReference type="NCBI Taxonomy" id="8083"/>
    <lineage>
        <taxon>Eukaryota</taxon>
        <taxon>Metazoa</taxon>
        <taxon>Chordata</taxon>
        <taxon>Craniata</taxon>
        <taxon>Vertebrata</taxon>
        <taxon>Euteleostomi</taxon>
        <taxon>Actinopterygii</taxon>
        <taxon>Neopterygii</taxon>
        <taxon>Teleostei</taxon>
        <taxon>Neoteleostei</taxon>
        <taxon>Acanthomorphata</taxon>
        <taxon>Ovalentaria</taxon>
        <taxon>Atherinomorphae</taxon>
        <taxon>Cyprinodontiformes</taxon>
        <taxon>Poeciliidae</taxon>
        <taxon>Poeciliinae</taxon>
        <taxon>Xiphophorus</taxon>
    </lineage>
</organism>
<keyword evidence="1" id="KW-0812">Transmembrane</keyword>
<keyword evidence="1" id="KW-0472">Membrane</keyword>
<protein>
    <submittedName>
        <fullName evidence="3">Uncharacterized protein</fullName>
    </submittedName>
</protein>
<name>A0A3B5Q4W4_XIPMA</name>
<dbReference type="PANTHER" id="PTHR37402">
    <property type="entry name" value="GRAM DOMAIN-CONTAINING PROTEIN 4"/>
    <property type="match status" value="1"/>
</dbReference>
<proteinExistence type="predicted"/>
<evidence type="ECO:0000256" key="1">
    <source>
        <dbReference type="SAM" id="Phobius"/>
    </source>
</evidence>
<dbReference type="Ensembl" id="ENSXMAT00000032183.1">
    <property type="protein sequence ID" value="ENSXMAP00000026160.1"/>
    <property type="gene ID" value="ENSXMAG00000020820.1"/>
</dbReference>
<reference evidence="4" key="2">
    <citation type="journal article" date="2013" name="Nat. Genet.">
        <title>The genome of the platyfish, Xiphophorus maculatus, provides insights into evolutionary adaptation and several complex traits.</title>
        <authorList>
            <person name="Schartl M."/>
            <person name="Walter R.B."/>
            <person name="Shen Y."/>
            <person name="Garcia T."/>
            <person name="Catchen J."/>
            <person name="Amores A."/>
            <person name="Braasch I."/>
            <person name="Chalopin D."/>
            <person name="Volff J.N."/>
            <person name="Lesch K.P."/>
            <person name="Bisazza A."/>
            <person name="Minx P."/>
            <person name="Hillier L."/>
            <person name="Wilson R.K."/>
            <person name="Fuerstenberg S."/>
            <person name="Boore J."/>
            <person name="Searle S."/>
            <person name="Postlethwait J.H."/>
            <person name="Warren W.C."/>
        </authorList>
    </citation>
    <scope>NUCLEOTIDE SEQUENCE [LARGE SCALE GENOMIC DNA]</scope>
    <source>
        <strain evidence="4">JP 163 A</strain>
    </source>
</reference>
<evidence type="ECO:0000256" key="2">
    <source>
        <dbReference type="SAM" id="SignalP"/>
    </source>
</evidence>
<reference evidence="3" key="3">
    <citation type="submission" date="2025-08" db="UniProtKB">
        <authorList>
            <consortium name="Ensembl"/>
        </authorList>
    </citation>
    <scope>IDENTIFICATION</scope>
    <source>
        <strain evidence="3">JP 163 A</strain>
    </source>
</reference>
<evidence type="ECO:0000313" key="3">
    <source>
        <dbReference type="Ensembl" id="ENSXMAP00000026160.1"/>
    </source>
</evidence>
<feature type="signal peptide" evidence="2">
    <location>
        <begin position="1"/>
        <end position="23"/>
    </location>
</feature>
<keyword evidence="2" id="KW-0732">Signal</keyword>
<keyword evidence="4" id="KW-1185">Reference proteome</keyword>
<dbReference type="GeneTree" id="ENSGT00990000204761"/>
<feature type="transmembrane region" description="Helical" evidence="1">
    <location>
        <begin position="146"/>
        <end position="166"/>
    </location>
</feature>
<keyword evidence="1" id="KW-1133">Transmembrane helix</keyword>
<dbReference type="AlphaFoldDB" id="A0A3B5Q4W4"/>
<dbReference type="Proteomes" id="UP000002852">
    <property type="component" value="Unassembled WGS sequence"/>
</dbReference>
<dbReference type="PANTHER" id="PTHR37402:SF1">
    <property type="entry name" value="GRAM DOMAIN-CONTAINING PROTEIN 4"/>
    <property type="match status" value="1"/>
</dbReference>
<sequence length="403" mass="46964">MFLIALQRAAGLLWCNVSEPTESAPQPWVCGQLICHREMRKFLFTSSGMTRKTNLVYAKELSLLSSNEVELSGREEFVVLRLQYRSDYKMEILFVVHDRVQRKQTEKRPSPECENRRLTENMRRLKQDSRPVTNLMRNLSALSSWYSVYMTAIVFTVYMYAAWHGWTIPIFLSWRIQWSIIPQVSESLEPPKENLNVSEKFQLVLNVGHKAQNLFGDMADILEKTKNLFMWVRPELTQKFYMGCVAPSYSSTLMPPTPSGPTYPLTSVFFAALLGASREEGRYYNTKRGAFHELFSLPESERPLPVCENSWLCCLINRDRKIPTHYCTSVPESYILRRTTCVLRANPLGKVIEVNPQCECVFHHHYVFFFLSCVYTEYFHIVNSCTLHFKLFQDVTEKQCDLC</sequence>
<reference evidence="4" key="1">
    <citation type="submission" date="2012-01" db="EMBL/GenBank/DDBJ databases">
        <authorList>
            <person name="Walter R."/>
            <person name="Schartl M."/>
            <person name="Warren W."/>
        </authorList>
    </citation>
    <scope>NUCLEOTIDE SEQUENCE [LARGE SCALE GENOMIC DNA]</scope>
    <source>
        <strain evidence="4">JP 163 A</strain>
    </source>
</reference>
<evidence type="ECO:0000313" key="4">
    <source>
        <dbReference type="Proteomes" id="UP000002852"/>
    </source>
</evidence>
<dbReference type="InParanoid" id="A0A3B5Q4W4"/>
<feature type="chain" id="PRO_5017360473" evidence="2">
    <location>
        <begin position="24"/>
        <end position="403"/>
    </location>
</feature>